<keyword evidence="2" id="KW-1133">Transmembrane helix</keyword>
<evidence type="ECO:0000313" key="3">
    <source>
        <dbReference type="EMBL" id="KAK8406956.1"/>
    </source>
</evidence>
<reference evidence="3 4" key="1">
    <citation type="submission" date="2023-03" db="EMBL/GenBank/DDBJ databases">
        <title>High-quality genome of Scylla paramamosain provides insights in environmental adaptation.</title>
        <authorList>
            <person name="Zhang L."/>
        </authorList>
    </citation>
    <scope>NUCLEOTIDE SEQUENCE [LARGE SCALE GENOMIC DNA]</scope>
    <source>
        <strain evidence="3">LZ_2023a</strain>
        <tissue evidence="3">Muscle</tissue>
    </source>
</reference>
<gene>
    <name evidence="3" type="ORF">O3P69_007477</name>
</gene>
<keyword evidence="2" id="KW-0472">Membrane</keyword>
<evidence type="ECO:0000256" key="1">
    <source>
        <dbReference type="SAM" id="MobiDB-lite"/>
    </source>
</evidence>
<keyword evidence="4" id="KW-1185">Reference proteome</keyword>
<feature type="transmembrane region" description="Helical" evidence="2">
    <location>
        <begin position="125"/>
        <end position="143"/>
    </location>
</feature>
<evidence type="ECO:0000256" key="2">
    <source>
        <dbReference type="SAM" id="Phobius"/>
    </source>
</evidence>
<comment type="caution">
    <text evidence="3">The sequence shown here is derived from an EMBL/GenBank/DDBJ whole genome shotgun (WGS) entry which is preliminary data.</text>
</comment>
<feature type="region of interest" description="Disordered" evidence="1">
    <location>
        <begin position="9"/>
        <end position="87"/>
    </location>
</feature>
<feature type="compositionally biased region" description="Low complexity" evidence="1">
    <location>
        <begin position="49"/>
        <end position="70"/>
    </location>
</feature>
<proteinExistence type="predicted"/>
<keyword evidence="2" id="KW-0812">Transmembrane</keyword>
<name>A0AAW0V6H7_SCYPA</name>
<sequence length="147" mass="15748">MVSRLVLALHDMPLEGMGDGNSEDGAGEGTGEERKTSVSVREQTQKFNKLASESQLPSSSSRASSKSNRSSRSDKDDDDSTSILSYGPEGQEWQIAVAKSDFSEMLRLLKIHPSLARHKRGDDSGAGGVVAVVVVVVVVLVGGERRY</sequence>
<protein>
    <submittedName>
        <fullName evidence="3">Uncharacterized protein</fullName>
    </submittedName>
</protein>
<dbReference type="EMBL" id="JARAKH010000002">
    <property type="protein sequence ID" value="KAK8406956.1"/>
    <property type="molecule type" value="Genomic_DNA"/>
</dbReference>
<feature type="compositionally biased region" description="Polar residues" evidence="1">
    <location>
        <begin position="37"/>
        <end position="47"/>
    </location>
</feature>
<dbReference type="AlphaFoldDB" id="A0AAW0V6H7"/>
<dbReference type="Proteomes" id="UP001487740">
    <property type="component" value="Unassembled WGS sequence"/>
</dbReference>
<organism evidence="3 4">
    <name type="scientific">Scylla paramamosain</name>
    <name type="common">Mud crab</name>
    <dbReference type="NCBI Taxonomy" id="85552"/>
    <lineage>
        <taxon>Eukaryota</taxon>
        <taxon>Metazoa</taxon>
        <taxon>Ecdysozoa</taxon>
        <taxon>Arthropoda</taxon>
        <taxon>Crustacea</taxon>
        <taxon>Multicrustacea</taxon>
        <taxon>Malacostraca</taxon>
        <taxon>Eumalacostraca</taxon>
        <taxon>Eucarida</taxon>
        <taxon>Decapoda</taxon>
        <taxon>Pleocyemata</taxon>
        <taxon>Brachyura</taxon>
        <taxon>Eubrachyura</taxon>
        <taxon>Portunoidea</taxon>
        <taxon>Portunidae</taxon>
        <taxon>Portuninae</taxon>
        <taxon>Scylla</taxon>
    </lineage>
</organism>
<evidence type="ECO:0000313" key="4">
    <source>
        <dbReference type="Proteomes" id="UP001487740"/>
    </source>
</evidence>
<accession>A0AAW0V6H7</accession>